<sequence>MLMPIQWLRAPLLCFYKITLIISWKVKMKTYAAIAVIAGSMGLFISSSAVSAGSVPHNIGVETRIDQIAGQRVKLNGQEVAAAYVGKTVSSRQHSTTYKPDGTWVNKSGQKGRYKISNKGILSMTGDINIRLEVFREGNRYYNRNVQSGAGGYYTAN</sequence>
<comment type="caution">
    <text evidence="1">The sequence shown here is derived from an EMBL/GenBank/DDBJ whole genome shotgun (WGS) entry which is preliminary data.</text>
</comment>
<reference evidence="1" key="1">
    <citation type="submission" date="2023-07" db="EMBL/GenBank/DDBJ databases">
        <title>Genomic Encyclopedia of Type Strains, Phase IV (KMG-IV): sequencing the most valuable type-strain genomes for metagenomic binning, comparative biology and taxonomic classification.</title>
        <authorList>
            <person name="Goeker M."/>
        </authorList>
    </citation>
    <scope>NUCLEOTIDE SEQUENCE</scope>
    <source>
        <strain evidence="1">DSM 21202</strain>
    </source>
</reference>
<name>A0AAE4AUG3_9HYPH</name>
<dbReference type="Proteomes" id="UP001229244">
    <property type="component" value="Unassembled WGS sequence"/>
</dbReference>
<evidence type="ECO:0000313" key="2">
    <source>
        <dbReference type="Proteomes" id="UP001229244"/>
    </source>
</evidence>
<evidence type="ECO:0000313" key="1">
    <source>
        <dbReference type="EMBL" id="MDQ0317370.1"/>
    </source>
</evidence>
<keyword evidence="2" id="KW-1185">Reference proteome</keyword>
<accession>A0AAE4AUG3</accession>
<gene>
    <name evidence="1" type="ORF">J2S73_003854</name>
</gene>
<dbReference type="EMBL" id="JAUSUL010000005">
    <property type="protein sequence ID" value="MDQ0317370.1"/>
    <property type="molecule type" value="Genomic_DNA"/>
</dbReference>
<dbReference type="RefSeq" id="WP_306887287.1">
    <property type="nucleotide sequence ID" value="NZ_JAUSUL010000005.1"/>
</dbReference>
<protein>
    <submittedName>
        <fullName evidence="1">Uncharacterized protein</fullName>
    </submittedName>
</protein>
<proteinExistence type="predicted"/>
<organism evidence="1 2">
    <name type="scientific">Amorphus orientalis</name>
    <dbReference type="NCBI Taxonomy" id="649198"/>
    <lineage>
        <taxon>Bacteria</taxon>
        <taxon>Pseudomonadati</taxon>
        <taxon>Pseudomonadota</taxon>
        <taxon>Alphaproteobacteria</taxon>
        <taxon>Hyphomicrobiales</taxon>
        <taxon>Amorphaceae</taxon>
        <taxon>Amorphus</taxon>
    </lineage>
</organism>
<dbReference type="AlphaFoldDB" id="A0AAE4AUG3"/>